<sequence length="243" mass="28810">MKKIAFTAVEDKRYYPIGTHIFVNSFKKFHPDIDLAVIRQDVVDKMFKEKGIDWYCAKPFMAELFFDYDLIVNMDADHVLTGRMTEVFDNVDYEVGGPWNFNDYENASFDNITEEMYVQCGMIASTSKKFWLKWQEMNKDNRKYLRRENDIVNLVIYNAMPELKLKIFDKDKDYYGCKSLGREPEFYIKDDKLMCRGEQILAYHFARGGVLPKLDFENMALIDEVKQWLHKLSYGQSYKMVGI</sequence>
<protein>
    <recommendedName>
        <fullName evidence="2">Nucleotide-diphospho-sugar transferase domain-containing protein</fullName>
    </recommendedName>
</protein>
<organism evidence="1">
    <name type="scientific">viral metagenome</name>
    <dbReference type="NCBI Taxonomy" id="1070528"/>
    <lineage>
        <taxon>unclassified sequences</taxon>
        <taxon>metagenomes</taxon>
        <taxon>organismal metagenomes</taxon>
    </lineage>
</organism>
<dbReference type="InterPro" id="IPR029044">
    <property type="entry name" value="Nucleotide-diphossugar_trans"/>
</dbReference>
<evidence type="ECO:0008006" key="2">
    <source>
        <dbReference type="Google" id="ProtNLM"/>
    </source>
</evidence>
<accession>A0A6M3J2J9</accession>
<reference evidence="1" key="1">
    <citation type="submission" date="2020-03" db="EMBL/GenBank/DDBJ databases">
        <title>The deep terrestrial virosphere.</title>
        <authorList>
            <person name="Holmfeldt K."/>
            <person name="Nilsson E."/>
            <person name="Simone D."/>
            <person name="Lopez-Fernandez M."/>
            <person name="Wu X."/>
            <person name="de Brujin I."/>
            <person name="Lundin D."/>
            <person name="Andersson A."/>
            <person name="Bertilsson S."/>
            <person name="Dopson M."/>
        </authorList>
    </citation>
    <scope>NUCLEOTIDE SEQUENCE</scope>
    <source>
        <strain evidence="1">MM415B00619</strain>
    </source>
</reference>
<proteinExistence type="predicted"/>
<dbReference type="EMBL" id="MT141499">
    <property type="protein sequence ID" value="QJA63525.1"/>
    <property type="molecule type" value="Genomic_DNA"/>
</dbReference>
<name>A0A6M3J2J9_9ZZZZ</name>
<dbReference type="AlphaFoldDB" id="A0A6M3J2J9"/>
<gene>
    <name evidence="1" type="ORF">MM415B00619_0004</name>
</gene>
<evidence type="ECO:0000313" key="1">
    <source>
        <dbReference type="EMBL" id="QJA63525.1"/>
    </source>
</evidence>
<dbReference type="SUPFAM" id="SSF53448">
    <property type="entry name" value="Nucleotide-diphospho-sugar transferases"/>
    <property type="match status" value="1"/>
</dbReference>